<evidence type="ECO:0000256" key="1">
    <source>
        <dbReference type="SAM" id="MobiDB-lite"/>
    </source>
</evidence>
<evidence type="ECO:0000313" key="3">
    <source>
        <dbReference type="EMBL" id="KAK3402016.1"/>
    </source>
</evidence>
<keyword evidence="4" id="KW-1185">Reference proteome</keyword>
<organism evidence="3 4">
    <name type="scientific">Sordaria brevicollis</name>
    <dbReference type="NCBI Taxonomy" id="83679"/>
    <lineage>
        <taxon>Eukaryota</taxon>
        <taxon>Fungi</taxon>
        <taxon>Dikarya</taxon>
        <taxon>Ascomycota</taxon>
        <taxon>Pezizomycotina</taxon>
        <taxon>Sordariomycetes</taxon>
        <taxon>Sordariomycetidae</taxon>
        <taxon>Sordariales</taxon>
        <taxon>Sordariaceae</taxon>
        <taxon>Sordaria</taxon>
    </lineage>
</organism>
<sequence length="165" mass="18637">MFLHGDYRGYLPLFFHSGLTRLRASGVFTCLIYLGHIITTIRLVFRTQSSVSRYLRFLSLSNLPPGILSSCYYFLYPPFPGWPWLARGCWDLRRRADMELRAESRGGQLSRTIQSLMSVASSQSTVKPSVILPLEDAARGGKKGESGGNMGEERWKRQGKVGRES</sequence>
<keyword evidence="2" id="KW-0472">Membrane</keyword>
<keyword evidence="2" id="KW-1133">Transmembrane helix</keyword>
<keyword evidence="2" id="KW-0812">Transmembrane</keyword>
<evidence type="ECO:0000313" key="4">
    <source>
        <dbReference type="Proteomes" id="UP001281003"/>
    </source>
</evidence>
<accession>A0AAE0PL53</accession>
<comment type="caution">
    <text evidence="3">The sequence shown here is derived from an EMBL/GenBank/DDBJ whole genome shotgun (WGS) entry which is preliminary data.</text>
</comment>
<dbReference type="Proteomes" id="UP001281003">
    <property type="component" value="Unassembled WGS sequence"/>
</dbReference>
<evidence type="ECO:0000256" key="2">
    <source>
        <dbReference type="SAM" id="Phobius"/>
    </source>
</evidence>
<feature type="region of interest" description="Disordered" evidence="1">
    <location>
        <begin position="136"/>
        <end position="165"/>
    </location>
</feature>
<feature type="transmembrane region" description="Helical" evidence="2">
    <location>
        <begin position="24"/>
        <end position="45"/>
    </location>
</feature>
<name>A0AAE0PL53_SORBR</name>
<reference evidence="3" key="1">
    <citation type="journal article" date="2023" name="Mol. Phylogenet. Evol.">
        <title>Genome-scale phylogeny and comparative genomics of the fungal order Sordariales.</title>
        <authorList>
            <person name="Hensen N."/>
            <person name="Bonometti L."/>
            <person name="Westerberg I."/>
            <person name="Brannstrom I.O."/>
            <person name="Guillou S."/>
            <person name="Cros-Aarteil S."/>
            <person name="Calhoun S."/>
            <person name="Haridas S."/>
            <person name="Kuo A."/>
            <person name="Mondo S."/>
            <person name="Pangilinan J."/>
            <person name="Riley R."/>
            <person name="LaButti K."/>
            <person name="Andreopoulos B."/>
            <person name="Lipzen A."/>
            <person name="Chen C."/>
            <person name="Yan M."/>
            <person name="Daum C."/>
            <person name="Ng V."/>
            <person name="Clum A."/>
            <person name="Steindorff A."/>
            <person name="Ohm R.A."/>
            <person name="Martin F."/>
            <person name="Silar P."/>
            <person name="Natvig D.O."/>
            <person name="Lalanne C."/>
            <person name="Gautier V."/>
            <person name="Ament-Velasquez S.L."/>
            <person name="Kruys A."/>
            <person name="Hutchinson M.I."/>
            <person name="Powell A.J."/>
            <person name="Barry K."/>
            <person name="Miller A.N."/>
            <person name="Grigoriev I.V."/>
            <person name="Debuchy R."/>
            <person name="Gladieux P."/>
            <person name="Hiltunen Thoren M."/>
            <person name="Johannesson H."/>
        </authorList>
    </citation>
    <scope>NUCLEOTIDE SEQUENCE</scope>
    <source>
        <strain evidence="3">FGSC 1904</strain>
    </source>
</reference>
<dbReference type="EMBL" id="JAUTDP010000002">
    <property type="protein sequence ID" value="KAK3402016.1"/>
    <property type="molecule type" value="Genomic_DNA"/>
</dbReference>
<protein>
    <submittedName>
        <fullName evidence="3">Uncharacterized protein</fullName>
    </submittedName>
</protein>
<proteinExistence type="predicted"/>
<reference evidence="3" key="2">
    <citation type="submission" date="2023-07" db="EMBL/GenBank/DDBJ databases">
        <authorList>
            <consortium name="Lawrence Berkeley National Laboratory"/>
            <person name="Haridas S."/>
            <person name="Hensen N."/>
            <person name="Bonometti L."/>
            <person name="Westerberg I."/>
            <person name="Brannstrom I.O."/>
            <person name="Guillou S."/>
            <person name="Cros-Aarteil S."/>
            <person name="Calhoun S."/>
            <person name="Kuo A."/>
            <person name="Mondo S."/>
            <person name="Pangilinan J."/>
            <person name="Riley R."/>
            <person name="LaButti K."/>
            <person name="Andreopoulos B."/>
            <person name="Lipzen A."/>
            <person name="Chen C."/>
            <person name="Yanf M."/>
            <person name="Daum C."/>
            <person name="Ng V."/>
            <person name="Clum A."/>
            <person name="Steindorff A."/>
            <person name="Ohm R."/>
            <person name="Martin F."/>
            <person name="Silar P."/>
            <person name="Natvig D."/>
            <person name="Lalanne C."/>
            <person name="Gautier V."/>
            <person name="Ament-velasquez S.L."/>
            <person name="Kruys A."/>
            <person name="Hutchinson M.I."/>
            <person name="Powell A.J."/>
            <person name="Barry K."/>
            <person name="Miller A.N."/>
            <person name="Grigoriev I.V."/>
            <person name="Debuchy R."/>
            <person name="Gladieux P."/>
            <person name="Thoren M.H."/>
            <person name="Johannesson H."/>
        </authorList>
    </citation>
    <scope>NUCLEOTIDE SEQUENCE</scope>
    <source>
        <strain evidence="3">FGSC 1904</strain>
    </source>
</reference>
<dbReference type="AlphaFoldDB" id="A0AAE0PL53"/>
<gene>
    <name evidence="3" type="ORF">B0T20DRAFT_128421</name>
</gene>